<dbReference type="InterPro" id="IPR002132">
    <property type="entry name" value="Ribosomal_uL5"/>
</dbReference>
<feature type="domain" description="Large ribosomal subunit protein uL5 N-terminal" evidence="4">
    <location>
        <begin position="192"/>
        <end position="244"/>
    </location>
</feature>
<evidence type="ECO:0000256" key="2">
    <source>
        <dbReference type="ARBA" id="ARBA00022980"/>
    </source>
</evidence>
<accession>A0AA43QS98</accession>
<evidence type="ECO:0000256" key="3">
    <source>
        <dbReference type="ARBA" id="ARBA00023274"/>
    </source>
</evidence>
<dbReference type="InterPro" id="IPR031310">
    <property type="entry name" value="Ribosomal_uL5_N"/>
</dbReference>
<name>A0AA43QS98_9LECA</name>
<dbReference type="GO" id="GO:0003735">
    <property type="term" value="F:structural constituent of ribosome"/>
    <property type="evidence" value="ECO:0007669"/>
    <property type="project" value="InterPro"/>
</dbReference>
<protein>
    <submittedName>
        <fullName evidence="6">54S ribosomal protein L7, mitochondrial</fullName>
    </submittedName>
</protein>
<keyword evidence="7" id="KW-1185">Reference proteome</keyword>
<dbReference type="AlphaFoldDB" id="A0AA43QS98"/>
<evidence type="ECO:0000313" key="6">
    <source>
        <dbReference type="EMBL" id="MDI1491650.1"/>
    </source>
</evidence>
<proteinExistence type="inferred from homology"/>
<dbReference type="GO" id="GO:1990904">
    <property type="term" value="C:ribonucleoprotein complex"/>
    <property type="evidence" value="ECO:0007669"/>
    <property type="project" value="UniProtKB-KW"/>
</dbReference>
<dbReference type="SUPFAM" id="SSF55282">
    <property type="entry name" value="RL5-like"/>
    <property type="match status" value="1"/>
</dbReference>
<evidence type="ECO:0000259" key="4">
    <source>
        <dbReference type="Pfam" id="PF00281"/>
    </source>
</evidence>
<dbReference type="PANTHER" id="PTHR11994">
    <property type="entry name" value="60S RIBOSOMAL PROTEIN L11-RELATED"/>
    <property type="match status" value="1"/>
</dbReference>
<organism evidence="6 7">
    <name type="scientific">Ramalina farinacea</name>
    <dbReference type="NCBI Taxonomy" id="258253"/>
    <lineage>
        <taxon>Eukaryota</taxon>
        <taxon>Fungi</taxon>
        <taxon>Dikarya</taxon>
        <taxon>Ascomycota</taxon>
        <taxon>Pezizomycotina</taxon>
        <taxon>Lecanoromycetes</taxon>
        <taxon>OSLEUM clade</taxon>
        <taxon>Lecanoromycetidae</taxon>
        <taxon>Lecanorales</taxon>
        <taxon>Lecanorineae</taxon>
        <taxon>Ramalinaceae</taxon>
        <taxon>Ramalina</taxon>
    </lineage>
</organism>
<dbReference type="GO" id="GO:0006412">
    <property type="term" value="P:translation"/>
    <property type="evidence" value="ECO:0007669"/>
    <property type="project" value="InterPro"/>
</dbReference>
<evidence type="ECO:0000256" key="1">
    <source>
        <dbReference type="ARBA" id="ARBA00008553"/>
    </source>
</evidence>
<feature type="domain" description="Large ribosomal subunit protein uL5 C-terminal" evidence="5">
    <location>
        <begin position="249"/>
        <end position="313"/>
    </location>
</feature>
<evidence type="ECO:0000313" key="7">
    <source>
        <dbReference type="Proteomes" id="UP001161017"/>
    </source>
</evidence>
<dbReference type="Proteomes" id="UP001161017">
    <property type="component" value="Unassembled WGS sequence"/>
</dbReference>
<reference evidence="6" key="1">
    <citation type="journal article" date="2023" name="Genome Biol. Evol.">
        <title>First Whole Genome Sequence and Flow Cytometry Genome Size Data for the Lichen-Forming Fungus Ramalina farinacea (Ascomycota).</title>
        <authorList>
            <person name="Llewellyn T."/>
            <person name="Mian S."/>
            <person name="Hill R."/>
            <person name="Leitch I.J."/>
            <person name="Gaya E."/>
        </authorList>
    </citation>
    <scope>NUCLEOTIDE SEQUENCE</scope>
    <source>
        <strain evidence="6">LIQ254RAFAR</strain>
    </source>
</reference>
<dbReference type="Pfam" id="PF00673">
    <property type="entry name" value="Ribosomal_L5_C"/>
    <property type="match status" value="1"/>
</dbReference>
<dbReference type="GO" id="GO:0005840">
    <property type="term" value="C:ribosome"/>
    <property type="evidence" value="ECO:0007669"/>
    <property type="project" value="UniProtKB-KW"/>
</dbReference>
<gene>
    <name evidence="6" type="primary">mrpl7</name>
    <name evidence="6" type="ORF">OHK93_002859</name>
</gene>
<dbReference type="Gene3D" id="3.30.1440.10">
    <property type="match status" value="1"/>
</dbReference>
<dbReference type="Pfam" id="PF00281">
    <property type="entry name" value="Ribosomal_L5"/>
    <property type="match status" value="1"/>
</dbReference>
<sequence>MAAPQTARVTRSLLSNPKRMSRVQIPQCLYQTRTASTTYTETTDLSEDVVPDTSFRNAISEEHITSFNPLARSRRRKTQLPPSRYQFRPPKYYRGPLHPHQPPPPWDPSSRLFIPGPFSLPRLEETYHTTLAPDLMTLMYTHHPPGTLPGPSPPRLRGWDGSSPYHKNRPLRAPRGASPHLPLMDRPVTFRNIPRLEKIHVHSFLRDAGTDQNVVAVACMVVQAITGVRARVYRAKHNINNFNLVKGRPCAVGVELRGEDMWAFLSKVVEVVMPRIKEYQGVKGGAGDGSGDIGWGFSGEVVGGFPEVEVNYDA</sequence>
<comment type="similarity">
    <text evidence="1">Belongs to the universal ribosomal protein uL5 family.</text>
</comment>
<evidence type="ECO:0000259" key="5">
    <source>
        <dbReference type="Pfam" id="PF00673"/>
    </source>
</evidence>
<dbReference type="EMBL" id="JAPUFD010000015">
    <property type="protein sequence ID" value="MDI1491650.1"/>
    <property type="molecule type" value="Genomic_DNA"/>
</dbReference>
<dbReference type="InterPro" id="IPR031309">
    <property type="entry name" value="Ribosomal_uL5_C"/>
</dbReference>
<keyword evidence="2 6" id="KW-0689">Ribosomal protein</keyword>
<comment type="caution">
    <text evidence="6">The sequence shown here is derived from an EMBL/GenBank/DDBJ whole genome shotgun (WGS) entry which is preliminary data.</text>
</comment>
<dbReference type="InterPro" id="IPR022803">
    <property type="entry name" value="Ribosomal_uL5_dom_sf"/>
</dbReference>
<keyword evidence="3" id="KW-0687">Ribonucleoprotein</keyword>